<keyword evidence="2" id="KW-1185">Reference proteome</keyword>
<evidence type="ECO:0008006" key="3">
    <source>
        <dbReference type="Google" id="ProtNLM"/>
    </source>
</evidence>
<dbReference type="PANTHER" id="PTHR15140">
    <property type="entry name" value="TUBULIN-SPECIFIC CHAPERONE E"/>
    <property type="match status" value="1"/>
</dbReference>
<dbReference type="InterPro" id="IPR032675">
    <property type="entry name" value="LRR_dom_sf"/>
</dbReference>
<dbReference type="SUPFAM" id="SSF52058">
    <property type="entry name" value="L domain-like"/>
    <property type="match status" value="1"/>
</dbReference>
<reference evidence="1 2" key="1">
    <citation type="journal article" date="2021" name="BMC Genomics">
        <title>Datura genome reveals duplications of psychoactive alkaloid biosynthetic genes and high mutation rate following tissue culture.</title>
        <authorList>
            <person name="Rajewski A."/>
            <person name="Carter-House D."/>
            <person name="Stajich J."/>
            <person name="Litt A."/>
        </authorList>
    </citation>
    <scope>NUCLEOTIDE SEQUENCE [LARGE SCALE GENOMIC DNA]</scope>
    <source>
        <strain evidence="1">AR-01</strain>
    </source>
</reference>
<dbReference type="PANTHER" id="PTHR15140:SF41">
    <property type="entry name" value="DISEASE RESISTANCE PROTEIN RF45 ISOFORM X1-RELATED"/>
    <property type="match status" value="1"/>
</dbReference>
<accession>A0ABS8V1I9</accession>
<protein>
    <recommendedName>
        <fullName evidence="3">Disease resistance protein</fullName>
    </recommendedName>
</protein>
<evidence type="ECO:0000313" key="1">
    <source>
        <dbReference type="EMBL" id="MCD9640216.1"/>
    </source>
</evidence>
<evidence type="ECO:0000313" key="2">
    <source>
        <dbReference type="Proteomes" id="UP000823775"/>
    </source>
</evidence>
<gene>
    <name evidence="1" type="ORF">HAX54_025398</name>
</gene>
<comment type="caution">
    <text evidence="1">The sequence shown here is derived from an EMBL/GenBank/DDBJ whole genome shotgun (WGS) entry which is preliminary data.</text>
</comment>
<sequence>MIQESTPYPPFVSNIPFMVKHKVPALEYLSSCQKLHKLRLHGRIEKLPLSDLFPNSITMMVLFHSKLLEDPMPTLGMLPNLRKLELEAAYEGKEITCNDNNFCQLEFLRLEALPKVERWHLATSAMPRIKGLCIYDCPKLNKIPERLKDVEMLKRALIG</sequence>
<dbReference type="Proteomes" id="UP000823775">
    <property type="component" value="Unassembled WGS sequence"/>
</dbReference>
<dbReference type="Gene3D" id="3.80.10.10">
    <property type="entry name" value="Ribonuclease Inhibitor"/>
    <property type="match status" value="1"/>
</dbReference>
<dbReference type="EMBL" id="JACEIK010003082">
    <property type="protein sequence ID" value="MCD9640216.1"/>
    <property type="molecule type" value="Genomic_DNA"/>
</dbReference>
<proteinExistence type="predicted"/>
<organism evidence="1 2">
    <name type="scientific">Datura stramonium</name>
    <name type="common">Jimsonweed</name>
    <name type="synonym">Common thornapple</name>
    <dbReference type="NCBI Taxonomy" id="4076"/>
    <lineage>
        <taxon>Eukaryota</taxon>
        <taxon>Viridiplantae</taxon>
        <taxon>Streptophyta</taxon>
        <taxon>Embryophyta</taxon>
        <taxon>Tracheophyta</taxon>
        <taxon>Spermatophyta</taxon>
        <taxon>Magnoliopsida</taxon>
        <taxon>eudicotyledons</taxon>
        <taxon>Gunneridae</taxon>
        <taxon>Pentapetalae</taxon>
        <taxon>asterids</taxon>
        <taxon>lamiids</taxon>
        <taxon>Solanales</taxon>
        <taxon>Solanaceae</taxon>
        <taxon>Solanoideae</taxon>
        <taxon>Datureae</taxon>
        <taxon>Datura</taxon>
    </lineage>
</organism>
<name>A0ABS8V1I9_DATST</name>